<dbReference type="AlphaFoldDB" id="A0AAN6X170"/>
<feature type="compositionally biased region" description="Basic and acidic residues" evidence="1">
    <location>
        <begin position="45"/>
        <end position="60"/>
    </location>
</feature>
<feature type="compositionally biased region" description="Polar residues" evidence="1">
    <location>
        <begin position="74"/>
        <end position="84"/>
    </location>
</feature>
<dbReference type="Proteomes" id="UP001302126">
    <property type="component" value="Unassembled WGS sequence"/>
</dbReference>
<dbReference type="EMBL" id="MU864355">
    <property type="protein sequence ID" value="KAK4192168.1"/>
    <property type="molecule type" value="Genomic_DNA"/>
</dbReference>
<organism evidence="2 3">
    <name type="scientific">Podospora australis</name>
    <dbReference type="NCBI Taxonomy" id="1536484"/>
    <lineage>
        <taxon>Eukaryota</taxon>
        <taxon>Fungi</taxon>
        <taxon>Dikarya</taxon>
        <taxon>Ascomycota</taxon>
        <taxon>Pezizomycotina</taxon>
        <taxon>Sordariomycetes</taxon>
        <taxon>Sordariomycetidae</taxon>
        <taxon>Sordariales</taxon>
        <taxon>Podosporaceae</taxon>
        <taxon>Podospora</taxon>
    </lineage>
</organism>
<comment type="caution">
    <text evidence="2">The sequence shown here is derived from an EMBL/GenBank/DDBJ whole genome shotgun (WGS) entry which is preliminary data.</text>
</comment>
<accession>A0AAN6X170</accession>
<name>A0AAN6X170_9PEZI</name>
<reference evidence="2" key="1">
    <citation type="journal article" date="2023" name="Mol. Phylogenet. Evol.">
        <title>Genome-scale phylogeny and comparative genomics of the fungal order Sordariales.</title>
        <authorList>
            <person name="Hensen N."/>
            <person name="Bonometti L."/>
            <person name="Westerberg I."/>
            <person name="Brannstrom I.O."/>
            <person name="Guillou S."/>
            <person name="Cros-Aarteil S."/>
            <person name="Calhoun S."/>
            <person name="Haridas S."/>
            <person name="Kuo A."/>
            <person name="Mondo S."/>
            <person name="Pangilinan J."/>
            <person name="Riley R."/>
            <person name="LaButti K."/>
            <person name="Andreopoulos B."/>
            <person name="Lipzen A."/>
            <person name="Chen C."/>
            <person name="Yan M."/>
            <person name="Daum C."/>
            <person name="Ng V."/>
            <person name="Clum A."/>
            <person name="Steindorff A."/>
            <person name="Ohm R.A."/>
            <person name="Martin F."/>
            <person name="Silar P."/>
            <person name="Natvig D.O."/>
            <person name="Lalanne C."/>
            <person name="Gautier V."/>
            <person name="Ament-Velasquez S.L."/>
            <person name="Kruys A."/>
            <person name="Hutchinson M.I."/>
            <person name="Powell A.J."/>
            <person name="Barry K."/>
            <person name="Miller A.N."/>
            <person name="Grigoriev I.V."/>
            <person name="Debuchy R."/>
            <person name="Gladieux P."/>
            <person name="Hiltunen Thoren M."/>
            <person name="Johannesson H."/>
        </authorList>
    </citation>
    <scope>NUCLEOTIDE SEQUENCE</scope>
    <source>
        <strain evidence="2">PSN309</strain>
    </source>
</reference>
<evidence type="ECO:0000256" key="1">
    <source>
        <dbReference type="SAM" id="MobiDB-lite"/>
    </source>
</evidence>
<gene>
    <name evidence="2" type="ORF">QBC35DRAFT_242351</name>
</gene>
<evidence type="ECO:0000313" key="2">
    <source>
        <dbReference type="EMBL" id="KAK4192168.1"/>
    </source>
</evidence>
<reference evidence="2" key="2">
    <citation type="submission" date="2023-05" db="EMBL/GenBank/DDBJ databases">
        <authorList>
            <consortium name="Lawrence Berkeley National Laboratory"/>
            <person name="Steindorff A."/>
            <person name="Hensen N."/>
            <person name="Bonometti L."/>
            <person name="Westerberg I."/>
            <person name="Brannstrom I.O."/>
            <person name="Guillou S."/>
            <person name="Cros-Aarteil S."/>
            <person name="Calhoun S."/>
            <person name="Haridas S."/>
            <person name="Kuo A."/>
            <person name="Mondo S."/>
            <person name="Pangilinan J."/>
            <person name="Riley R."/>
            <person name="Labutti K."/>
            <person name="Andreopoulos B."/>
            <person name="Lipzen A."/>
            <person name="Chen C."/>
            <person name="Yanf M."/>
            <person name="Daum C."/>
            <person name="Ng V."/>
            <person name="Clum A."/>
            <person name="Ohm R."/>
            <person name="Martin F."/>
            <person name="Silar P."/>
            <person name="Natvig D."/>
            <person name="Lalanne C."/>
            <person name="Gautier V."/>
            <person name="Ament-Velasquez S.L."/>
            <person name="Kruys A."/>
            <person name="Hutchinson M.I."/>
            <person name="Powell A.J."/>
            <person name="Barry K."/>
            <person name="Miller A.N."/>
            <person name="Grigoriev I.V."/>
            <person name="Debuchy R."/>
            <person name="Gladieux P."/>
            <person name="Thoren M.H."/>
            <person name="Johannesson H."/>
        </authorList>
    </citation>
    <scope>NUCLEOTIDE SEQUENCE</scope>
    <source>
        <strain evidence="2">PSN309</strain>
    </source>
</reference>
<protein>
    <submittedName>
        <fullName evidence="2">Uncharacterized protein</fullName>
    </submittedName>
</protein>
<keyword evidence="3" id="KW-1185">Reference proteome</keyword>
<sequence>MSSNHQVLMVRKCEVTQDEKSMRLMMSKLTDHRKSNMPGLKVKRHDTDNSARTTRGRENGLDATRLPLGKITPDSFSQEQTPWNGQGREDRTGCQVAAELVSSTLGSPPQFSPIHPIHCPTSLGYGRFFFAALRDYQGGKDKSNPNGVVLTGHKTSGRNDQLDQVGFRAHPGREYWTYPSLYCVLDAVELFPGVFMRWYAHRTPTCRSLHRPSHRVSWQSSNLRMGNGVTLGFCKPFF</sequence>
<evidence type="ECO:0000313" key="3">
    <source>
        <dbReference type="Proteomes" id="UP001302126"/>
    </source>
</evidence>
<feature type="region of interest" description="Disordered" evidence="1">
    <location>
        <begin position="34"/>
        <end position="90"/>
    </location>
</feature>
<proteinExistence type="predicted"/>